<dbReference type="InterPro" id="IPR001633">
    <property type="entry name" value="EAL_dom"/>
</dbReference>
<dbReference type="InterPro" id="IPR050706">
    <property type="entry name" value="Cyclic-di-GMP_PDE-like"/>
</dbReference>
<dbReference type="SUPFAM" id="SSF55781">
    <property type="entry name" value="GAF domain-like"/>
    <property type="match status" value="1"/>
</dbReference>
<protein>
    <submittedName>
        <fullName evidence="4">Sensor domain-containing phosphodiesterase</fullName>
    </submittedName>
</protein>
<dbReference type="SMART" id="SM00267">
    <property type="entry name" value="GGDEF"/>
    <property type="match status" value="1"/>
</dbReference>
<evidence type="ECO:0000313" key="5">
    <source>
        <dbReference type="Proteomes" id="UP000293172"/>
    </source>
</evidence>
<feature type="domain" description="EAL" evidence="2">
    <location>
        <begin position="379"/>
        <end position="633"/>
    </location>
</feature>
<organism evidence="4 5">
    <name type="scientific">Phytopseudomonas dryadis</name>
    <dbReference type="NCBI Taxonomy" id="2487520"/>
    <lineage>
        <taxon>Bacteria</taxon>
        <taxon>Pseudomonadati</taxon>
        <taxon>Pseudomonadota</taxon>
        <taxon>Gammaproteobacteria</taxon>
        <taxon>Pseudomonadales</taxon>
        <taxon>Pseudomonadaceae</taxon>
        <taxon>Phytopseudomonas</taxon>
    </lineage>
</organism>
<evidence type="ECO:0000259" key="3">
    <source>
        <dbReference type="PROSITE" id="PS50887"/>
    </source>
</evidence>
<dbReference type="InterPro" id="IPR043128">
    <property type="entry name" value="Rev_trsase/Diguanyl_cyclase"/>
</dbReference>
<accession>A0A4V6MXB5</accession>
<feature type="region of interest" description="Disordered" evidence="1">
    <location>
        <begin position="33"/>
        <end position="55"/>
    </location>
</feature>
<dbReference type="InterPro" id="IPR003018">
    <property type="entry name" value="GAF"/>
</dbReference>
<evidence type="ECO:0000256" key="1">
    <source>
        <dbReference type="SAM" id="MobiDB-lite"/>
    </source>
</evidence>
<dbReference type="Pfam" id="PF00563">
    <property type="entry name" value="EAL"/>
    <property type="match status" value="1"/>
</dbReference>
<dbReference type="EMBL" id="QJUL01000004">
    <property type="protein sequence ID" value="TBU96427.1"/>
    <property type="molecule type" value="Genomic_DNA"/>
</dbReference>
<sequence>MFIGIRQTACNSPSSMMSFCYYRRIPSRRISTPVSASTMRKPMPVPCPPTPQNESRRQMLVDDRPFLLDHSADPFLDEIVKMAAAYFKAPVSLVSIVDNNRQWFRAKIGTALQETPRCISFCAYSVVSGEGLEVCDATLDDRFSSNPLVIGEPGIRYYAGAPLEIKDGVVLGNLCIIDTKARQPMLADDAIFLRQLANLVVSRIRDLRISAFIDAPTGLFNRVKLEDDIDETLKKGDALLAVAIEVVSPAQMNDMLKSLGFHFLDDFIRSVGNALRTLLPTEWALYKISALRFAFIVPQSLIHEAESVFSRLVDAFSKPMDCQGIPIMPQIGIGILRMSAGTVASDWMRLIVSAADEARTSGRGWAYYDSRMDEAQQRATRLLNDLSNAIHSPTQLRLVYQPRVDLSTGACVSAEALLRWTHPTLGEISPAEFIPLAEKTALILAVSFWVVKRAIEQAANWRSNGIDLKVAINVSAADLSSGHLTDEIIRLLDQHGLAGSSLEVEFTESALIGDSSTVLIQIERLKAIGIDIAIDDFGSGYSNWSYLRDIPASIVKLDRSFMNDLRHGQRDWSITRALIALARELGMRVVAEGIETSRTLDLIRECGCQEAQGFFISRPLEPSALIDWLRNEGKA</sequence>
<dbReference type="Gene3D" id="3.30.70.270">
    <property type="match status" value="1"/>
</dbReference>
<evidence type="ECO:0000259" key="2">
    <source>
        <dbReference type="PROSITE" id="PS50883"/>
    </source>
</evidence>
<dbReference type="PROSITE" id="PS50883">
    <property type="entry name" value="EAL"/>
    <property type="match status" value="1"/>
</dbReference>
<dbReference type="GO" id="GO:0071111">
    <property type="term" value="F:cyclic-guanylate-specific phosphodiesterase activity"/>
    <property type="evidence" value="ECO:0007669"/>
    <property type="project" value="InterPro"/>
</dbReference>
<dbReference type="InterPro" id="IPR029016">
    <property type="entry name" value="GAF-like_dom_sf"/>
</dbReference>
<dbReference type="CDD" id="cd01948">
    <property type="entry name" value="EAL"/>
    <property type="match status" value="1"/>
</dbReference>
<dbReference type="SUPFAM" id="SSF141868">
    <property type="entry name" value="EAL domain-like"/>
    <property type="match status" value="1"/>
</dbReference>
<dbReference type="PROSITE" id="PS50887">
    <property type="entry name" value="GGDEF"/>
    <property type="match status" value="1"/>
</dbReference>
<name>A0A4V6MXB5_9GAMM</name>
<dbReference type="SMART" id="SM00052">
    <property type="entry name" value="EAL"/>
    <property type="match status" value="1"/>
</dbReference>
<dbReference type="Proteomes" id="UP000293172">
    <property type="component" value="Unassembled WGS sequence"/>
</dbReference>
<dbReference type="InterPro" id="IPR029787">
    <property type="entry name" value="Nucleotide_cyclase"/>
</dbReference>
<dbReference type="Gene3D" id="3.30.450.40">
    <property type="match status" value="1"/>
</dbReference>
<feature type="domain" description="GGDEF" evidence="3">
    <location>
        <begin position="237"/>
        <end position="370"/>
    </location>
</feature>
<dbReference type="InterPro" id="IPR000160">
    <property type="entry name" value="GGDEF_dom"/>
</dbReference>
<evidence type="ECO:0000313" key="4">
    <source>
        <dbReference type="EMBL" id="TBU96427.1"/>
    </source>
</evidence>
<proteinExistence type="predicted"/>
<dbReference type="OrthoDB" id="9804951at2"/>
<dbReference type="Gene3D" id="3.20.20.450">
    <property type="entry name" value="EAL domain"/>
    <property type="match status" value="1"/>
</dbReference>
<dbReference type="Pfam" id="PF01590">
    <property type="entry name" value="GAF"/>
    <property type="match status" value="1"/>
</dbReference>
<dbReference type="PANTHER" id="PTHR33121">
    <property type="entry name" value="CYCLIC DI-GMP PHOSPHODIESTERASE PDEF"/>
    <property type="match status" value="1"/>
</dbReference>
<dbReference type="PANTHER" id="PTHR33121:SF19">
    <property type="entry name" value="CYCLIC DI-GMP PHOSPHODIESTERASE PA2567"/>
    <property type="match status" value="1"/>
</dbReference>
<dbReference type="Pfam" id="PF00990">
    <property type="entry name" value="GGDEF"/>
    <property type="match status" value="1"/>
</dbReference>
<gene>
    <name evidence="4" type="ORF">DNK44_04560</name>
</gene>
<dbReference type="SUPFAM" id="SSF55073">
    <property type="entry name" value="Nucleotide cyclase"/>
    <property type="match status" value="1"/>
</dbReference>
<dbReference type="InterPro" id="IPR035919">
    <property type="entry name" value="EAL_sf"/>
</dbReference>
<reference evidence="4 5" key="1">
    <citation type="submission" date="2018-06" db="EMBL/GenBank/DDBJ databases">
        <title>Three novel Pseudomonas species isolated from symptomatic oak.</title>
        <authorList>
            <person name="Bueno-Gonzalez V."/>
            <person name="Brady C."/>
        </authorList>
    </citation>
    <scope>NUCLEOTIDE SEQUENCE [LARGE SCALE GENOMIC DNA]</scope>
    <source>
        <strain evidence="4 5">P6B</strain>
    </source>
</reference>
<dbReference type="AlphaFoldDB" id="A0A4V6MXB5"/>
<comment type="caution">
    <text evidence="4">The sequence shown here is derived from an EMBL/GenBank/DDBJ whole genome shotgun (WGS) entry which is preliminary data.</text>
</comment>